<feature type="transmembrane region" description="Helical" evidence="12">
    <location>
        <begin position="40"/>
        <end position="63"/>
    </location>
</feature>
<evidence type="ECO:0000256" key="12">
    <source>
        <dbReference type="PIRNR" id="PIRNR006446"/>
    </source>
</evidence>
<evidence type="ECO:0000256" key="10">
    <source>
        <dbReference type="ARBA" id="ARBA00023004"/>
    </source>
</evidence>
<sequence length="443" mass="48038">MNARAGFGGGGGPVRIGAYRNDRDLGRELMDALMLARVQFALTAGSHFLFVALTLGLATLVAVMQTRATVSGSVVHARMTRFWGQLYVINYAVGIVTGLVMEFQFGLNWGGMTRMVGGVFGAPLAMETIVAFFIESTFLGLWIFGWDRLNRWAHLALIWVVTLTAYLSAYFVLVANGWLQRPVGYEMVDGAARLTDLGAVMGNPTAVLAFFHVLFGGLLTAGFFMAGVSAFHLFRRTAEVEFFRRSMRIGLLTVMVSVFPVVVFGGMQFAQVQPTKNPRSDDAAAKAAEFAARFGPDDYLAPGLTDAGLATMMTSWTVMVLLALVALVKFPFAGWLVRGRVFHVVMMLAVPLPYVAMLAGWVFREVGRQPWMVYGVLKTSDALSEVSPGWITASFVGFTSLFAVLIAVNAWLLARYARRGPEGARLGAPPPAEPAAPALTATF</sequence>
<feature type="transmembrane region" description="Helical" evidence="12">
    <location>
        <begin position="119"/>
        <end position="144"/>
    </location>
</feature>
<feature type="transmembrane region" description="Helical" evidence="12">
    <location>
        <begin position="390"/>
        <end position="414"/>
    </location>
</feature>
<feature type="transmembrane region" description="Helical" evidence="12">
    <location>
        <begin position="249"/>
        <end position="270"/>
    </location>
</feature>
<keyword evidence="8 12" id="KW-0249">Electron transport</keyword>
<name>A0ABP6BYP7_9ACTN</name>
<comment type="caution">
    <text evidence="13">The sequence shown here is derived from an EMBL/GenBank/DDBJ whole genome shotgun (WGS) entry which is preliminary data.</text>
</comment>
<evidence type="ECO:0000256" key="6">
    <source>
        <dbReference type="ARBA" id="ARBA00022692"/>
    </source>
</evidence>
<dbReference type="Proteomes" id="UP001501509">
    <property type="component" value="Unassembled WGS sequence"/>
</dbReference>
<keyword evidence="14" id="KW-1185">Reference proteome</keyword>
<keyword evidence="3 12" id="KW-0813">Transport</keyword>
<gene>
    <name evidence="13" type="ORF">GCM10010411_27300</name>
</gene>
<organism evidence="13 14">
    <name type="scientific">Actinomadura fulvescens</name>
    <dbReference type="NCBI Taxonomy" id="46160"/>
    <lineage>
        <taxon>Bacteria</taxon>
        <taxon>Bacillati</taxon>
        <taxon>Actinomycetota</taxon>
        <taxon>Actinomycetes</taxon>
        <taxon>Streptosporangiales</taxon>
        <taxon>Thermomonosporaceae</taxon>
        <taxon>Actinomadura</taxon>
    </lineage>
</organism>
<evidence type="ECO:0000256" key="3">
    <source>
        <dbReference type="ARBA" id="ARBA00022448"/>
    </source>
</evidence>
<comment type="subcellular location">
    <subcellularLocation>
        <location evidence="1">Cell membrane</location>
        <topology evidence="1">Multi-pass membrane protein</topology>
    </subcellularLocation>
</comment>
<dbReference type="RefSeq" id="WP_344540936.1">
    <property type="nucleotide sequence ID" value="NZ_BAAATD010000003.1"/>
</dbReference>
<keyword evidence="9 12" id="KW-1133">Transmembrane helix</keyword>
<keyword evidence="4 12" id="KW-1003">Cell membrane</keyword>
<dbReference type="PANTHER" id="PTHR30365:SF15">
    <property type="entry name" value="CYTOCHROME BD UBIQUINOL OXIDASE SUBUNIT 1"/>
    <property type="match status" value="1"/>
</dbReference>
<evidence type="ECO:0000256" key="4">
    <source>
        <dbReference type="ARBA" id="ARBA00022475"/>
    </source>
</evidence>
<evidence type="ECO:0000256" key="2">
    <source>
        <dbReference type="ARBA" id="ARBA00009819"/>
    </source>
</evidence>
<evidence type="ECO:0000256" key="9">
    <source>
        <dbReference type="ARBA" id="ARBA00022989"/>
    </source>
</evidence>
<proteinExistence type="inferred from homology"/>
<evidence type="ECO:0000313" key="13">
    <source>
        <dbReference type="EMBL" id="GAA2592761.1"/>
    </source>
</evidence>
<feature type="transmembrane region" description="Helical" evidence="12">
    <location>
        <begin position="84"/>
        <end position="107"/>
    </location>
</feature>
<feature type="transmembrane region" description="Helical" evidence="12">
    <location>
        <begin position="307"/>
        <end position="328"/>
    </location>
</feature>
<keyword evidence="5 12" id="KW-0349">Heme</keyword>
<feature type="transmembrane region" description="Helical" evidence="12">
    <location>
        <begin position="156"/>
        <end position="179"/>
    </location>
</feature>
<dbReference type="InterPro" id="IPR002585">
    <property type="entry name" value="Cyt-d_ubiquinol_oxidase_su_1"/>
</dbReference>
<dbReference type="Pfam" id="PF01654">
    <property type="entry name" value="Cyt_bd_oxida_I"/>
    <property type="match status" value="2"/>
</dbReference>
<protein>
    <submittedName>
        <fullName evidence="13">Cytochrome ubiquinol oxidase subunit I</fullName>
    </submittedName>
</protein>
<evidence type="ECO:0000256" key="11">
    <source>
        <dbReference type="ARBA" id="ARBA00023136"/>
    </source>
</evidence>
<evidence type="ECO:0000313" key="14">
    <source>
        <dbReference type="Proteomes" id="UP001501509"/>
    </source>
</evidence>
<evidence type="ECO:0000256" key="8">
    <source>
        <dbReference type="ARBA" id="ARBA00022982"/>
    </source>
</evidence>
<feature type="transmembrane region" description="Helical" evidence="12">
    <location>
        <begin position="340"/>
        <end position="363"/>
    </location>
</feature>
<evidence type="ECO:0000256" key="7">
    <source>
        <dbReference type="ARBA" id="ARBA00022723"/>
    </source>
</evidence>
<evidence type="ECO:0000256" key="1">
    <source>
        <dbReference type="ARBA" id="ARBA00004651"/>
    </source>
</evidence>
<dbReference type="EMBL" id="BAAATD010000003">
    <property type="protein sequence ID" value="GAA2592761.1"/>
    <property type="molecule type" value="Genomic_DNA"/>
</dbReference>
<dbReference type="PANTHER" id="PTHR30365">
    <property type="entry name" value="CYTOCHROME D UBIQUINOL OXIDASE"/>
    <property type="match status" value="1"/>
</dbReference>
<reference evidence="14" key="1">
    <citation type="journal article" date="2019" name="Int. J. Syst. Evol. Microbiol.">
        <title>The Global Catalogue of Microorganisms (GCM) 10K type strain sequencing project: providing services to taxonomists for standard genome sequencing and annotation.</title>
        <authorList>
            <consortium name="The Broad Institute Genomics Platform"/>
            <consortium name="The Broad Institute Genome Sequencing Center for Infectious Disease"/>
            <person name="Wu L."/>
            <person name="Ma J."/>
        </authorList>
    </citation>
    <scope>NUCLEOTIDE SEQUENCE [LARGE SCALE GENOMIC DNA]</scope>
    <source>
        <strain evidence="14">JCM 6833</strain>
    </source>
</reference>
<dbReference type="PIRSF" id="PIRSF006446">
    <property type="entry name" value="Cyt_quinol_oxidase_1"/>
    <property type="match status" value="1"/>
</dbReference>
<accession>A0ABP6BYP7</accession>
<keyword evidence="11 12" id="KW-0472">Membrane</keyword>
<keyword evidence="6 12" id="KW-0812">Transmembrane</keyword>
<keyword evidence="7 12" id="KW-0479">Metal-binding</keyword>
<evidence type="ECO:0000256" key="5">
    <source>
        <dbReference type="ARBA" id="ARBA00022617"/>
    </source>
</evidence>
<feature type="transmembrane region" description="Helical" evidence="12">
    <location>
        <begin position="206"/>
        <end position="228"/>
    </location>
</feature>
<comment type="similarity">
    <text evidence="2 12">Belongs to the cytochrome ubiquinol oxidase subunit 1 family.</text>
</comment>
<keyword evidence="10 12" id="KW-0408">Iron</keyword>